<dbReference type="InterPro" id="IPR015943">
    <property type="entry name" value="WD40/YVTN_repeat-like_dom_sf"/>
</dbReference>
<dbReference type="Gene3D" id="2.130.10.10">
    <property type="entry name" value="YVTN repeat-like/Quinoprotein amine dehydrogenase"/>
    <property type="match status" value="1"/>
</dbReference>
<keyword evidence="9" id="KW-1185">Reference proteome</keyword>
<organism evidence="8 9">
    <name type="scientific">Dendrobium chrysotoxum</name>
    <name type="common">Orchid</name>
    <dbReference type="NCBI Taxonomy" id="161865"/>
    <lineage>
        <taxon>Eukaryota</taxon>
        <taxon>Viridiplantae</taxon>
        <taxon>Streptophyta</taxon>
        <taxon>Embryophyta</taxon>
        <taxon>Tracheophyta</taxon>
        <taxon>Spermatophyta</taxon>
        <taxon>Magnoliopsida</taxon>
        <taxon>Liliopsida</taxon>
        <taxon>Asparagales</taxon>
        <taxon>Orchidaceae</taxon>
        <taxon>Epidendroideae</taxon>
        <taxon>Malaxideae</taxon>
        <taxon>Dendrobiinae</taxon>
        <taxon>Dendrobium</taxon>
    </lineage>
</organism>
<evidence type="ECO:0000259" key="6">
    <source>
        <dbReference type="PROSITE" id="PS51394"/>
    </source>
</evidence>
<evidence type="ECO:0000256" key="1">
    <source>
        <dbReference type="ARBA" id="ARBA00004496"/>
    </source>
</evidence>
<dbReference type="GO" id="GO:0005634">
    <property type="term" value="C:nucleus"/>
    <property type="evidence" value="ECO:0007669"/>
    <property type="project" value="TreeGrafter"/>
</dbReference>
<dbReference type="PROSITE" id="PS50294">
    <property type="entry name" value="WD_REPEATS_REGION"/>
    <property type="match status" value="1"/>
</dbReference>
<evidence type="ECO:0000256" key="2">
    <source>
        <dbReference type="ARBA" id="ARBA00022490"/>
    </source>
</evidence>
<dbReference type="InterPro" id="IPR013535">
    <property type="entry name" value="PUL_dom"/>
</dbReference>
<dbReference type="Proteomes" id="UP000775213">
    <property type="component" value="Unassembled WGS sequence"/>
</dbReference>
<gene>
    <name evidence="8" type="ORF">IEQ34_002527</name>
</gene>
<dbReference type="InterPro" id="IPR020472">
    <property type="entry name" value="WD40_PAC1"/>
</dbReference>
<name>A0AAV7HPV9_DENCH</name>
<evidence type="ECO:0000313" key="9">
    <source>
        <dbReference type="Proteomes" id="UP000775213"/>
    </source>
</evidence>
<dbReference type="InterPro" id="IPR019775">
    <property type="entry name" value="WD40_repeat_CS"/>
</dbReference>
<protein>
    <recommendedName>
        <fullName evidence="10">Phospholipase A-2-activating protein</fullName>
    </recommendedName>
</protein>
<feature type="domain" description="PFU" evidence="6">
    <location>
        <begin position="360"/>
        <end position="456"/>
    </location>
</feature>
<dbReference type="Gene3D" id="1.25.10.10">
    <property type="entry name" value="Leucine-rich Repeat Variant"/>
    <property type="match status" value="1"/>
</dbReference>
<dbReference type="FunFam" id="3.10.20.870:FF:000002">
    <property type="entry name" value="Transducin family protein / WD-40 repeat family protein"/>
    <property type="match status" value="1"/>
</dbReference>
<evidence type="ECO:0000259" key="7">
    <source>
        <dbReference type="PROSITE" id="PS51396"/>
    </source>
</evidence>
<dbReference type="PANTHER" id="PTHR19849:SF0">
    <property type="entry name" value="PHOSPHOLIPASE A-2-ACTIVATING PROTEIN"/>
    <property type="match status" value="1"/>
</dbReference>
<reference evidence="8 9" key="1">
    <citation type="journal article" date="2021" name="Hortic Res">
        <title>Chromosome-scale assembly of the Dendrobium chrysotoxum genome enhances the understanding of orchid evolution.</title>
        <authorList>
            <person name="Zhang Y."/>
            <person name="Zhang G.Q."/>
            <person name="Zhang D."/>
            <person name="Liu X.D."/>
            <person name="Xu X.Y."/>
            <person name="Sun W.H."/>
            <person name="Yu X."/>
            <person name="Zhu X."/>
            <person name="Wang Z.W."/>
            <person name="Zhao X."/>
            <person name="Zhong W.Y."/>
            <person name="Chen H."/>
            <person name="Yin W.L."/>
            <person name="Huang T."/>
            <person name="Niu S.C."/>
            <person name="Liu Z.J."/>
        </authorList>
    </citation>
    <scope>NUCLEOTIDE SEQUENCE [LARGE SCALE GENOMIC DNA]</scope>
    <source>
        <strain evidence="8">Lindl</strain>
    </source>
</reference>
<keyword evidence="2" id="KW-0963">Cytoplasm</keyword>
<dbReference type="Pfam" id="PF08324">
    <property type="entry name" value="PUL"/>
    <property type="match status" value="1"/>
</dbReference>
<dbReference type="FunFam" id="2.130.10.10:FF:000236">
    <property type="entry name" value="Polyubiquitin binding protein (Doa1/Ufd3)"/>
    <property type="match status" value="1"/>
</dbReference>
<dbReference type="InterPro" id="IPR036322">
    <property type="entry name" value="WD40_repeat_dom_sf"/>
</dbReference>
<dbReference type="Pfam" id="PF09070">
    <property type="entry name" value="PFU"/>
    <property type="match status" value="1"/>
</dbReference>
<dbReference type="InterPro" id="IPR038122">
    <property type="entry name" value="PFU_sf"/>
</dbReference>
<keyword evidence="4" id="KW-0677">Repeat</keyword>
<evidence type="ECO:0000256" key="5">
    <source>
        <dbReference type="PROSITE-ProRule" id="PRU00221"/>
    </source>
</evidence>
<comment type="caution">
    <text evidence="8">The sequence shown here is derived from an EMBL/GenBank/DDBJ whole genome shotgun (WGS) entry which is preliminary data.</text>
</comment>
<dbReference type="GO" id="GO:0010992">
    <property type="term" value="P:ubiquitin recycling"/>
    <property type="evidence" value="ECO:0007669"/>
    <property type="project" value="TreeGrafter"/>
</dbReference>
<dbReference type="InterPro" id="IPR015155">
    <property type="entry name" value="PFU"/>
</dbReference>
<comment type="subcellular location">
    <subcellularLocation>
        <location evidence="1">Cytoplasm</location>
    </subcellularLocation>
</comment>
<dbReference type="SUPFAM" id="SSF50978">
    <property type="entry name" value="WD40 repeat-like"/>
    <property type="match status" value="1"/>
</dbReference>
<dbReference type="AlphaFoldDB" id="A0AAV7HPV9"/>
<dbReference type="PANTHER" id="PTHR19849">
    <property type="entry name" value="PHOSPHOLIPASE A-2-ACTIVATING PROTEIN"/>
    <property type="match status" value="1"/>
</dbReference>
<feature type="repeat" description="WD" evidence="5">
    <location>
        <begin position="225"/>
        <end position="256"/>
    </location>
</feature>
<dbReference type="PRINTS" id="PR00320">
    <property type="entry name" value="GPROTEINBRPT"/>
</dbReference>
<dbReference type="SMART" id="SM00320">
    <property type="entry name" value="WD40"/>
    <property type="match status" value="7"/>
</dbReference>
<dbReference type="InterPro" id="IPR001680">
    <property type="entry name" value="WD40_rpt"/>
</dbReference>
<dbReference type="Pfam" id="PF00400">
    <property type="entry name" value="WD40"/>
    <property type="match status" value="7"/>
</dbReference>
<proteinExistence type="predicted"/>
<dbReference type="GO" id="GO:0043161">
    <property type="term" value="P:proteasome-mediated ubiquitin-dependent protein catabolic process"/>
    <property type="evidence" value="ECO:0007669"/>
    <property type="project" value="TreeGrafter"/>
</dbReference>
<dbReference type="InterPro" id="IPR011989">
    <property type="entry name" value="ARM-like"/>
</dbReference>
<dbReference type="PROSITE" id="PS00678">
    <property type="entry name" value="WD_REPEATS_1"/>
    <property type="match status" value="1"/>
</dbReference>
<dbReference type="GO" id="GO:0043130">
    <property type="term" value="F:ubiquitin binding"/>
    <property type="evidence" value="ECO:0007669"/>
    <property type="project" value="TreeGrafter"/>
</dbReference>
<dbReference type="GO" id="GO:0005737">
    <property type="term" value="C:cytoplasm"/>
    <property type="evidence" value="ECO:0007669"/>
    <property type="project" value="UniProtKB-SubCell"/>
</dbReference>
<dbReference type="FunFam" id="1.25.10.10:FF:000250">
    <property type="entry name" value="Phospholipase A-2-activating protein isoform A"/>
    <property type="match status" value="1"/>
</dbReference>
<evidence type="ECO:0000256" key="4">
    <source>
        <dbReference type="ARBA" id="ARBA00022737"/>
    </source>
</evidence>
<sequence>MAFEAREYSLSCELRAHEDDVRGICICDGFGIATSSRDRTVRYWTPDPEKKHSYVLCKTLVGHSSFVGRLAWIRPCERFPDGGIVSGGMDALVLLWDLSTGVAVETMKGHKLQVTGVLVDDNEDIISTSIDCTIRRWRKGCEVELWEPHKVAIQAIVRLSSGDLVTGSSDSTIKLWKGQNCQHTFVGHTDTVRDLAVIPDLGILSASHDSSVRLWALTGEVLMEMMGHSSLVYCVDAHSSGLVASGSEDCSLKIWKDGACVQSIEHPGCVWDAKFLENGDVVTACSDGVVRIWTLHGDRIANPLEREAYALELSHYKSSRKKVGGLKLSDLPGLEALKIPGMTNGQTKVIREGDNGVAYSWNAKEYKWDKIGEVVDGPGDENNRPILGGIQYDYVFDVDIGDGEPVRKLPYNRGDNPYEVADKWLLKENLPLSYRQQIVEFILQNTGQRDFSLDTSFRDPYTGSSAYIPGETSFSIGTMAKPTYKHIPKKGMLIFETAQFDGILKKITEFNLALSAEMEHNALSLSDPELSRFSAIVNILKDTAHYHSSTFADVDFIILFKVLKSWPVSVIFPVIDILRMLIIHPDGASRLLKHIEQGNDVLLVILKRTTADPTHAGNLLTLTRAITNLFKHSFFSQWLHLHCSEILDTLSNCRPSFNKNVHFAYSTLVLNYSVLLIGMKDAKGQGQILSAALEIAEDQSLDVDSKFRALVAVGSLMLEGVVKSIALAFDVQSIAKEAKASKDAKIAEVMKFRFPLLLFFPCTVD</sequence>
<feature type="repeat" description="WD" evidence="5">
    <location>
        <begin position="164"/>
        <end position="177"/>
    </location>
</feature>
<dbReference type="Gene3D" id="3.10.20.870">
    <property type="entry name" value="PFU (PLAA family ubiquitin binding), C-terminal domain"/>
    <property type="match status" value="1"/>
</dbReference>
<accession>A0AAV7HPV9</accession>
<dbReference type="PROSITE" id="PS50082">
    <property type="entry name" value="WD_REPEATS_2"/>
    <property type="match status" value="4"/>
</dbReference>
<dbReference type="PROSITE" id="PS51396">
    <property type="entry name" value="PUL"/>
    <property type="match status" value="1"/>
</dbReference>
<evidence type="ECO:0000256" key="3">
    <source>
        <dbReference type="ARBA" id="ARBA00022574"/>
    </source>
</evidence>
<feature type="domain" description="PUL" evidence="7">
    <location>
        <begin position="485"/>
        <end position="756"/>
    </location>
</feature>
<dbReference type="EMBL" id="JAGFBR010000003">
    <property type="protein sequence ID" value="KAH0469295.1"/>
    <property type="molecule type" value="Genomic_DNA"/>
</dbReference>
<evidence type="ECO:0008006" key="10">
    <source>
        <dbReference type="Google" id="ProtNLM"/>
    </source>
</evidence>
<dbReference type="PROSITE" id="PS51394">
    <property type="entry name" value="PFU"/>
    <property type="match status" value="1"/>
</dbReference>
<dbReference type="CDD" id="cd00200">
    <property type="entry name" value="WD40"/>
    <property type="match status" value="1"/>
</dbReference>
<evidence type="ECO:0000313" key="8">
    <source>
        <dbReference type="EMBL" id="KAH0469295.1"/>
    </source>
</evidence>
<feature type="repeat" description="WD" evidence="5">
    <location>
        <begin position="185"/>
        <end position="215"/>
    </location>
</feature>
<keyword evidence="3 5" id="KW-0853">WD repeat</keyword>
<feature type="repeat" description="WD" evidence="5">
    <location>
        <begin position="60"/>
        <end position="106"/>
    </location>
</feature>